<proteinExistence type="predicted"/>
<accession>A0A7W9HED3</accession>
<reference evidence="1 2" key="1">
    <citation type="submission" date="2020-08" db="EMBL/GenBank/DDBJ databases">
        <title>Sequencing the genomes of 1000 actinobacteria strains.</title>
        <authorList>
            <person name="Klenk H.-P."/>
        </authorList>
    </citation>
    <scope>NUCLEOTIDE SEQUENCE [LARGE SCALE GENOMIC DNA]</scope>
    <source>
        <strain evidence="1 2">DSM 45486</strain>
    </source>
</reference>
<dbReference type="AlphaFoldDB" id="A0A7W9HED3"/>
<sequence length="216" mass="24545">MRVRLDPRQWPGRVIPETDAEIDTAVEALCLRATWPDANRAAVRRVVEPWFGEGWSVDALLAAVDRRPDGTRQGSPRSRDQVAHDFLRARLRSWWQQGGAHRARPPVPGMTLGTWWRVNRRNARLTQPRPARPLSAAGTLAREQSRERVRARLKDPVQRSRELARRRQEVLDGLLVPGQRVPTFDDARKLLVDVRLPAHPVCSRCGCRQGVLPHAA</sequence>
<dbReference type="RefSeq" id="WP_184915619.1">
    <property type="nucleotide sequence ID" value="NZ_JACHMO010000001.1"/>
</dbReference>
<dbReference type="EMBL" id="JACHMO010000001">
    <property type="protein sequence ID" value="MBB5800722.1"/>
    <property type="molecule type" value="Genomic_DNA"/>
</dbReference>
<evidence type="ECO:0000313" key="1">
    <source>
        <dbReference type="EMBL" id="MBB5800722.1"/>
    </source>
</evidence>
<dbReference type="Proteomes" id="UP000552097">
    <property type="component" value="Unassembled WGS sequence"/>
</dbReference>
<organism evidence="1 2">
    <name type="scientific">Saccharothrix ecbatanensis</name>
    <dbReference type="NCBI Taxonomy" id="1105145"/>
    <lineage>
        <taxon>Bacteria</taxon>
        <taxon>Bacillati</taxon>
        <taxon>Actinomycetota</taxon>
        <taxon>Actinomycetes</taxon>
        <taxon>Pseudonocardiales</taxon>
        <taxon>Pseudonocardiaceae</taxon>
        <taxon>Saccharothrix</taxon>
    </lineage>
</organism>
<comment type="caution">
    <text evidence="1">The sequence shown here is derived from an EMBL/GenBank/DDBJ whole genome shotgun (WGS) entry which is preliminary data.</text>
</comment>
<gene>
    <name evidence="1" type="ORF">F4560_000490</name>
</gene>
<name>A0A7W9HED3_9PSEU</name>
<keyword evidence="2" id="KW-1185">Reference proteome</keyword>
<evidence type="ECO:0000313" key="2">
    <source>
        <dbReference type="Proteomes" id="UP000552097"/>
    </source>
</evidence>
<protein>
    <submittedName>
        <fullName evidence="1">Uncharacterized protein</fullName>
    </submittedName>
</protein>